<dbReference type="Proteomes" id="UP000000602">
    <property type="component" value="Chromosome"/>
</dbReference>
<dbReference type="PANTHER" id="PTHR32432">
    <property type="entry name" value="CELL DIVISION PROTEIN FTSA-RELATED"/>
    <property type="match status" value="1"/>
</dbReference>
<accession>Q6AJ57</accession>
<evidence type="ECO:0000259" key="8">
    <source>
        <dbReference type="SMART" id="SM00842"/>
    </source>
</evidence>
<dbReference type="InterPro" id="IPR043129">
    <property type="entry name" value="ATPase_NBD"/>
</dbReference>
<evidence type="ECO:0000256" key="4">
    <source>
        <dbReference type="ARBA" id="ARBA00023306"/>
    </source>
</evidence>
<dbReference type="GO" id="GO:0032153">
    <property type="term" value="C:cell division site"/>
    <property type="evidence" value="ECO:0007669"/>
    <property type="project" value="UniProtKB-UniRule"/>
</dbReference>
<evidence type="ECO:0000313" key="10">
    <source>
        <dbReference type="Proteomes" id="UP000000602"/>
    </source>
</evidence>
<dbReference type="HOGENOM" id="CLU_037850_3_2_7"/>
<evidence type="ECO:0000256" key="7">
    <source>
        <dbReference type="SAM" id="MobiDB-lite"/>
    </source>
</evidence>
<dbReference type="CDD" id="cd24048">
    <property type="entry name" value="ASKHA_NBD_FtsA"/>
    <property type="match status" value="1"/>
</dbReference>
<name>Q6AJ57_DESPS</name>
<keyword evidence="2 5" id="KW-0132">Cell division</keyword>
<dbReference type="InterPro" id="IPR003494">
    <property type="entry name" value="SHS2_FtsA"/>
</dbReference>
<dbReference type="SMART" id="SM00842">
    <property type="entry name" value="FtsA"/>
    <property type="match status" value="1"/>
</dbReference>
<comment type="function">
    <text evidence="5 6">Cell division protein that is involved in the assembly of the Z ring. May serve as a membrane anchor for the Z ring.</text>
</comment>
<evidence type="ECO:0000256" key="2">
    <source>
        <dbReference type="ARBA" id="ARBA00022618"/>
    </source>
</evidence>
<comment type="subunit">
    <text evidence="5">Self-interacts. Interacts with FtsZ.</text>
</comment>
<dbReference type="Gene3D" id="3.30.420.40">
    <property type="match status" value="2"/>
</dbReference>
<comment type="similarity">
    <text evidence="5 6">Belongs to the FtsA/MreB family.</text>
</comment>
<dbReference type="SUPFAM" id="SSF53067">
    <property type="entry name" value="Actin-like ATPase domain"/>
    <property type="match status" value="2"/>
</dbReference>
<dbReference type="HAMAP" id="MF_02033">
    <property type="entry name" value="FtsA"/>
    <property type="match status" value="1"/>
</dbReference>
<proteinExistence type="inferred from homology"/>
<keyword evidence="4 5" id="KW-0131">Cell cycle</keyword>
<evidence type="ECO:0000256" key="5">
    <source>
        <dbReference type="HAMAP-Rule" id="MF_02033"/>
    </source>
</evidence>
<dbReference type="GO" id="GO:0009898">
    <property type="term" value="C:cytoplasmic side of plasma membrane"/>
    <property type="evidence" value="ECO:0007669"/>
    <property type="project" value="UniProtKB-UniRule"/>
</dbReference>
<comment type="subcellular location">
    <subcellularLocation>
        <location evidence="5">Cell inner membrane</location>
        <topology evidence="5">Peripheral membrane protein</topology>
        <orientation evidence="5">Cytoplasmic side</orientation>
    </subcellularLocation>
    <text evidence="5">Localizes to the Z ring in an FtsZ-dependent manner. Targeted to the membrane through a conserved C-terminal amphipathic helix.</text>
</comment>
<dbReference type="Pfam" id="PF14450">
    <property type="entry name" value="FtsA"/>
    <property type="match status" value="1"/>
</dbReference>
<dbReference type="STRING" id="177439.DP2894"/>
<feature type="compositionally biased region" description="Basic and acidic residues" evidence="7">
    <location>
        <begin position="1"/>
        <end position="11"/>
    </location>
</feature>
<dbReference type="NCBIfam" id="TIGR01174">
    <property type="entry name" value="ftsA"/>
    <property type="match status" value="1"/>
</dbReference>
<dbReference type="eggNOG" id="COG0849">
    <property type="taxonomic scope" value="Bacteria"/>
</dbReference>
<dbReference type="InterPro" id="IPR020823">
    <property type="entry name" value="Cell_div_FtsA"/>
</dbReference>
<evidence type="ECO:0000256" key="3">
    <source>
        <dbReference type="ARBA" id="ARBA00023136"/>
    </source>
</evidence>
<reference evidence="10" key="1">
    <citation type="journal article" date="2004" name="Environ. Microbiol.">
        <title>The genome of Desulfotalea psychrophila, a sulfate-reducing bacterium from permanently cold Arctic sediments.</title>
        <authorList>
            <person name="Rabus R."/>
            <person name="Ruepp A."/>
            <person name="Frickey T."/>
            <person name="Rattei T."/>
            <person name="Fartmann B."/>
            <person name="Stark M."/>
            <person name="Bauer M."/>
            <person name="Zibat A."/>
            <person name="Lombardot T."/>
            <person name="Becker I."/>
            <person name="Amann J."/>
            <person name="Gellner K."/>
            <person name="Teeling H."/>
            <person name="Leuschner W.D."/>
            <person name="Gloeckner F.-O."/>
            <person name="Lupas A.N."/>
            <person name="Amann R."/>
            <person name="Klenk H.-P."/>
        </authorList>
    </citation>
    <scope>NUCLEOTIDE SEQUENCE [LARGE SCALE GENOMIC DNA]</scope>
    <source>
        <strain evidence="10">DSM 12343 / LSv54</strain>
    </source>
</reference>
<dbReference type="PIRSF" id="PIRSF003101">
    <property type="entry name" value="FtsA"/>
    <property type="match status" value="1"/>
</dbReference>
<keyword evidence="5" id="KW-0997">Cell inner membrane</keyword>
<evidence type="ECO:0000256" key="1">
    <source>
        <dbReference type="ARBA" id="ARBA00022475"/>
    </source>
</evidence>
<evidence type="ECO:0000313" key="9">
    <source>
        <dbReference type="EMBL" id="CAG37623.1"/>
    </source>
</evidence>
<protein>
    <recommendedName>
        <fullName evidence="5 6">Cell division protein FtsA</fullName>
    </recommendedName>
</protein>
<evidence type="ECO:0000256" key="6">
    <source>
        <dbReference type="PIRNR" id="PIRNR003101"/>
    </source>
</evidence>
<dbReference type="Gene3D" id="3.30.1490.110">
    <property type="match status" value="1"/>
</dbReference>
<organism evidence="9 10">
    <name type="scientific">Desulfotalea psychrophila (strain LSv54 / DSM 12343)</name>
    <dbReference type="NCBI Taxonomy" id="177439"/>
    <lineage>
        <taxon>Bacteria</taxon>
        <taxon>Pseudomonadati</taxon>
        <taxon>Thermodesulfobacteriota</taxon>
        <taxon>Desulfobulbia</taxon>
        <taxon>Desulfobulbales</taxon>
        <taxon>Desulfocapsaceae</taxon>
        <taxon>Desulfotalea</taxon>
    </lineage>
</organism>
<keyword evidence="1 5" id="KW-1003">Cell membrane</keyword>
<keyword evidence="10" id="KW-1185">Reference proteome</keyword>
<dbReference type="RefSeq" id="WP_011190135.1">
    <property type="nucleotide sequence ID" value="NC_006138.1"/>
</dbReference>
<dbReference type="EMBL" id="CR522870">
    <property type="protein sequence ID" value="CAG37623.1"/>
    <property type="molecule type" value="Genomic_DNA"/>
</dbReference>
<gene>
    <name evidence="5" type="primary">ftsA</name>
    <name evidence="9" type="ordered locus">DP2894</name>
</gene>
<sequence>MRQMREKKENISLEAEPEMAEQQESFGELEIKKRETHPSEIREDRDLGEIVIGLDIGTTKICCVVGELLDDSLYILGVGTVPSSGLKKGVVYNIESTVQSIQKALRLAEESSDYELKNVPAYVGIAGDHIKGFNSPGIVAINDREIKKSDLEAVRRAAQTVKISQNQNIIHVLPQEYMVDDNVGIQNPVGMTGVRLATNVHIVTADVGAIHNLVTCCEKAGVKVASLVLESVASAHAVLTREEKENGVALVDIGGGTTDTAVFHGGTVRQTSQINFGGHNLTNDISVGLLTSLGDAEWLKENYGGAIASVVKSNYVVEVPKRGDKNPVKTPQKFLVEILEARTKEILEMVDEALIESGQKTNIGHGIVLTGGTALLPNIADLAEQIFDLPVRVGYPEGLTGRVENVYTPRCTTAVGLVLFGREEHQGKGLVDHSVFTKICRFFKNIM</sequence>
<dbReference type="Pfam" id="PF02491">
    <property type="entry name" value="SHS2_FTSA"/>
    <property type="match status" value="1"/>
</dbReference>
<dbReference type="InterPro" id="IPR050696">
    <property type="entry name" value="FtsA/MreB"/>
</dbReference>
<feature type="domain" description="SHS2" evidence="8">
    <location>
        <begin position="51"/>
        <end position="238"/>
    </location>
</feature>
<dbReference type="PANTHER" id="PTHR32432:SF4">
    <property type="entry name" value="CELL DIVISION PROTEIN FTSA"/>
    <property type="match status" value="1"/>
</dbReference>
<dbReference type="AlphaFoldDB" id="Q6AJ57"/>
<keyword evidence="3 5" id="KW-0472">Membrane</keyword>
<dbReference type="KEGG" id="dps:DP2894"/>
<feature type="region of interest" description="Disordered" evidence="7">
    <location>
        <begin position="1"/>
        <end position="25"/>
    </location>
</feature>
<dbReference type="GO" id="GO:0043093">
    <property type="term" value="P:FtsZ-dependent cytokinesis"/>
    <property type="evidence" value="ECO:0007669"/>
    <property type="project" value="UniProtKB-UniRule"/>
</dbReference>